<dbReference type="InterPro" id="IPR018300">
    <property type="entry name" value="Aminotrans_IV_CS"/>
</dbReference>
<evidence type="ECO:0000256" key="9">
    <source>
        <dbReference type="ARBA" id="ARBA00022679"/>
    </source>
</evidence>
<proteinExistence type="inferred from homology"/>
<comment type="pathway">
    <text evidence="5 17">Amino-acid biosynthesis; L-leucine biosynthesis; L-leucine from 3-methyl-2-oxobutanoate: step 4/4.</text>
</comment>
<keyword evidence="10 16" id="KW-0663">Pyridoxal phosphate</keyword>
<evidence type="ECO:0000256" key="15">
    <source>
        <dbReference type="RuleBase" id="RU004106"/>
    </source>
</evidence>
<dbReference type="InterPro" id="IPR043132">
    <property type="entry name" value="BCAT-like_C"/>
</dbReference>
<dbReference type="CDD" id="cd01558">
    <property type="entry name" value="D-AAT_like"/>
    <property type="match status" value="1"/>
</dbReference>
<dbReference type="UniPathway" id="UPA00047">
    <property type="reaction ID" value="UER00058"/>
</dbReference>
<dbReference type="InterPro" id="IPR050571">
    <property type="entry name" value="Class-IV_PLP-Dep_Aminotrnsfr"/>
</dbReference>
<dbReference type="Pfam" id="PF01063">
    <property type="entry name" value="Aminotran_4"/>
    <property type="match status" value="1"/>
</dbReference>
<dbReference type="Gene3D" id="3.20.10.10">
    <property type="entry name" value="D-amino Acid Aminotransferase, subunit A, domain 2"/>
    <property type="match status" value="1"/>
</dbReference>
<evidence type="ECO:0000256" key="6">
    <source>
        <dbReference type="ARBA" id="ARBA00009320"/>
    </source>
</evidence>
<dbReference type="Proteomes" id="UP000194267">
    <property type="component" value="Unassembled WGS sequence"/>
</dbReference>
<comment type="catalytic activity">
    <reaction evidence="12 17">
        <text>L-valine + 2-oxoglutarate = 3-methyl-2-oxobutanoate + L-glutamate</text>
        <dbReference type="Rhea" id="RHEA:24813"/>
        <dbReference type="ChEBI" id="CHEBI:11851"/>
        <dbReference type="ChEBI" id="CHEBI:16810"/>
        <dbReference type="ChEBI" id="CHEBI:29985"/>
        <dbReference type="ChEBI" id="CHEBI:57762"/>
        <dbReference type="EC" id="2.6.1.42"/>
    </reaction>
</comment>
<keyword evidence="8 17" id="KW-0028">Amino-acid biosynthesis</keyword>
<dbReference type="GO" id="GO:0009097">
    <property type="term" value="P:isoleucine biosynthetic process"/>
    <property type="evidence" value="ECO:0007669"/>
    <property type="project" value="UniProtKB-UniPathway"/>
</dbReference>
<comment type="catalytic activity">
    <reaction evidence="13 17">
        <text>L-isoleucine + 2-oxoglutarate = (S)-3-methyl-2-oxopentanoate + L-glutamate</text>
        <dbReference type="Rhea" id="RHEA:24801"/>
        <dbReference type="ChEBI" id="CHEBI:16810"/>
        <dbReference type="ChEBI" id="CHEBI:29985"/>
        <dbReference type="ChEBI" id="CHEBI:35146"/>
        <dbReference type="ChEBI" id="CHEBI:58045"/>
        <dbReference type="EC" id="2.6.1.42"/>
    </reaction>
</comment>
<dbReference type="GO" id="GO:0052654">
    <property type="term" value="F:L-leucine-2-oxoglutarate transaminase activity"/>
    <property type="evidence" value="ECO:0007669"/>
    <property type="project" value="RHEA"/>
</dbReference>
<reference evidence="19" key="1">
    <citation type="submission" date="2016-04" db="EMBL/GenBank/DDBJ databases">
        <authorList>
            <person name="Antunes L.P."/>
            <person name="Martins L.F."/>
            <person name="Pereira R.V."/>
            <person name="Thomas A.M."/>
            <person name="Barbosa D."/>
            <person name="Nascimento L."/>
            <person name="Silva G.M."/>
            <person name="Condomitti G.W."/>
            <person name="Digiampietri L.A."/>
            <person name="Lombardi K.C."/>
            <person name="Ramos P.L."/>
            <person name="Quaggio R.B."/>
            <person name="Oliveira J.C."/>
            <person name="Pascon R.C."/>
            <person name="Cruz J.B."/>
            <person name="Silva A.M."/>
            <person name="Setubal J.C."/>
        </authorList>
    </citation>
    <scope>NUCLEOTIDE SEQUENCE [LARGE SCALE GENOMIC DNA]</scope>
</reference>
<evidence type="ECO:0000256" key="1">
    <source>
        <dbReference type="ARBA" id="ARBA00001933"/>
    </source>
</evidence>
<evidence type="ECO:0000256" key="4">
    <source>
        <dbReference type="ARBA" id="ARBA00004931"/>
    </source>
</evidence>
<dbReference type="PANTHER" id="PTHR42743">
    <property type="entry name" value="AMINO-ACID AMINOTRANSFERASE"/>
    <property type="match status" value="1"/>
</dbReference>
<dbReference type="AlphaFoldDB" id="A0A1Y2T2R2"/>
<dbReference type="GO" id="GO:0052656">
    <property type="term" value="F:L-isoleucine-2-oxoglutarate transaminase activity"/>
    <property type="evidence" value="ECO:0007669"/>
    <property type="project" value="RHEA"/>
</dbReference>
<dbReference type="UniPathway" id="UPA00049">
    <property type="reaction ID" value="UER00062"/>
</dbReference>
<dbReference type="GO" id="GO:0005829">
    <property type="term" value="C:cytosol"/>
    <property type="evidence" value="ECO:0007669"/>
    <property type="project" value="TreeGrafter"/>
</dbReference>
<evidence type="ECO:0000256" key="17">
    <source>
        <dbReference type="RuleBase" id="RU364094"/>
    </source>
</evidence>
<dbReference type="FunFam" id="3.20.10.10:FF:000002">
    <property type="entry name" value="D-alanine aminotransferase"/>
    <property type="match status" value="1"/>
</dbReference>
<evidence type="ECO:0000256" key="13">
    <source>
        <dbReference type="ARBA" id="ARBA00048798"/>
    </source>
</evidence>
<dbReference type="SUPFAM" id="SSF56752">
    <property type="entry name" value="D-aminoacid aminotransferase-like PLP-dependent enzymes"/>
    <property type="match status" value="1"/>
</dbReference>
<comment type="caution">
    <text evidence="18">The sequence shown here is derived from an EMBL/GenBank/DDBJ whole genome shotgun (WGS) entry which is preliminary data.</text>
</comment>
<sequence>MSIQIYVDGEWYPKDQAKISVFDHGFLYGDGVFEGIRAYGGRVFRLTEHLNRLYDSAKAIWLEIPLSWKEMEEVVLETLRRSDLRDAYIRLVVSRGRGDLGLDPRKCPRPTVVCIADSIHLYPEEVYTRGMQVISVSTRRNPPDTVWPQVKSLNYLTSILAKISAATQGYPEVIMLNKEGYVCEGTGDNVFIVKNGRLITPAVHLGILPGITRAAVMEYARDLGYEVEEGTFTLFDLYTADECFLTGTAAEIVPVVECDARKIGAGVPGEVTKRLMAEFRRRVQEEGTPIYPEG</sequence>
<evidence type="ECO:0000256" key="12">
    <source>
        <dbReference type="ARBA" id="ARBA00048212"/>
    </source>
</evidence>
<dbReference type="PANTHER" id="PTHR42743:SF11">
    <property type="entry name" value="AMINODEOXYCHORISMATE LYASE"/>
    <property type="match status" value="1"/>
</dbReference>
<evidence type="ECO:0000256" key="7">
    <source>
        <dbReference type="ARBA" id="ARBA00022576"/>
    </source>
</evidence>
<dbReference type="EMBL" id="LWLV01001227">
    <property type="protein sequence ID" value="OTA40761.1"/>
    <property type="molecule type" value="Genomic_DNA"/>
</dbReference>
<organism evidence="18 19">
    <name type="scientific">Symbiobacterium thermophilum</name>
    <dbReference type="NCBI Taxonomy" id="2734"/>
    <lineage>
        <taxon>Bacteria</taxon>
        <taxon>Bacillati</taxon>
        <taxon>Bacillota</taxon>
        <taxon>Clostridia</taxon>
        <taxon>Eubacteriales</taxon>
        <taxon>Symbiobacteriaceae</taxon>
        <taxon>Symbiobacterium</taxon>
    </lineage>
</organism>
<evidence type="ECO:0000256" key="2">
    <source>
        <dbReference type="ARBA" id="ARBA00003109"/>
    </source>
</evidence>
<dbReference type="InterPro" id="IPR001544">
    <property type="entry name" value="Aminotrans_IV"/>
</dbReference>
<dbReference type="EC" id="2.6.1.42" evidence="17"/>
<comment type="pathway">
    <text evidence="3 17">Amino-acid biosynthesis; L-isoleucine biosynthesis; L-isoleucine from 2-oxobutanoate: step 4/4.</text>
</comment>
<evidence type="ECO:0000313" key="18">
    <source>
        <dbReference type="EMBL" id="OTA40761.1"/>
    </source>
</evidence>
<gene>
    <name evidence="17" type="primary">ilvE</name>
    <name evidence="18" type="ORF">A6D92_13615</name>
</gene>
<dbReference type="GO" id="GO:0009099">
    <property type="term" value="P:L-valine biosynthetic process"/>
    <property type="evidence" value="ECO:0007669"/>
    <property type="project" value="UniProtKB-UniPathway"/>
</dbReference>
<dbReference type="UniPathway" id="UPA00048">
    <property type="reaction ID" value="UER00073"/>
</dbReference>
<dbReference type="Gene3D" id="3.30.470.10">
    <property type="match status" value="1"/>
</dbReference>
<evidence type="ECO:0000256" key="10">
    <source>
        <dbReference type="ARBA" id="ARBA00022898"/>
    </source>
</evidence>
<dbReference type="FunFam" id="3.30.470.10:FF:000006">
    <property type="entry name" value="Branched-chain-amino-acid aminotransferase"/>
    <property type="match status" value="1"/>
</dbReference>
<evidence type="ECO:0000256" key="14">
    <source>
        <dbReference type="ARBA" id="ARBA00049229"/>
    </source>
</evidence>
<dbReference type="InterPro" id="IPR036038">
    <property type="entry name" value="Aminotransferase-like"/>
</dbReference>
<dbReference type="GO" id="GO:0052655">
    <property type="term" value="F:L-valine-2-oxoglutarate transaminase activity"/>
    <property type="evidence" value="ECO:0007669"/>
    <property type="project" value="RHEA"/>
</dbReference>
<dbReference type="InterPro" id="IPR005785">
    <property type="entry name" value="B_amino_transI"/>
</dbReference>
<comment type="function">
    <text evidence="2 17">Acts on leucine, isoleucine and valine.</text>
</comment>
<dbReference type="NCBIfam" id="NF006185">
    <property type="entry name" value="PRK08320.1"/>
    <property type="match status" value="1"/>
</dbReference>
<dbReference type="NCBIfam" id="TIGR01122">
    <property type="entry name" value="ilvE_I"/>
    <property type="match status" value="1"/>
</dbReference>
<evidence type="ECO:0000256" key="5">
    <source>
        <dbReference type="ARBA" id="ARBA00005072"/>
    </source>
</evidence>
<protein>
    <recommendedName>
        <fullName evidence="17">Branched-chain-amino-acid aminotransferase</fullName>
        <shortName evidence="17">BCAT</shortName>
        <ecNumber evidence="17">2.6.1.42</ecNumber>
    </recommendedName>
</protein>
<accession>A0A1Y2T2R2</accession>
<evidence type="ECO:0000256" key="11">
    <source>
        <dbReference type="ARBA" id="ARBA00023304"/>
    </source>
</evidence>
<dbReference type="PROSITE" id="PS00770">
    <property type="entry name" value="AA_TRANSFER_CLASS_4"/>
    <property type="match status" value="1"/>
</dbReference>
<comment type="similarity">
    <text evidence="6 15">Belongs to the class-IV pyridoxal-phosphate-dependent aminotransferase family.</text>
</comment>
<keyword evidence="9 17" id="KW-0808">Transferase</keyword>
<name>A0A1Y2T2R2_SYMTR</name>
<keyword evidence="11 17" id="KW-0100">Branched-chain amino acid biosynthesis</keyword>
<evidence type="ECO:0000256" key="16">
    <source>
        <dbReference type="RuleBase" id="RU004516"/>
    </source>
</evidence>
<evidence type="ECO:0000313" key="19">
    <source>
        <dbReference type="Proteomes" id="UP000194267"/>
    </source>
</evidence>
<keyword evidence="7 17" id="KW-0032">Aminotransferase</keyword>
<evidence type="ECO:0000256" key="8">
    <source>
        <dbReference type="ARBA" id="ARBA00022605"/>
    </source>
</evidence>
<comment type="pathway">
    <text evidence="4 17">Amino-acid biosynthesis; L-valine biosynthesis; L-valine from pyruvate: step 4/4.</text>
</comment>
<evidence type="ECO:0000256" key="3">
    <source>
        <dbReference type="ARBA" id="ARBA00004824"/>
    </source>
</evidence>
<dbReference type="InterPro" id="IPR043131">
    <property type="entry name" value="BCAT-like_N"/>
</dbReference>
<comment type="cofactor">
    <cofactor evidence="1 16">
        <name>pyridoxal 5'-phosphate</name>
        <dbReference type="ChEBI" id="CHEBI:597326"/>
    </cofactor>
</comment>
<comment type="catalytic activity">
    <reaction evidence="14 17">
        <text>L-leucine + 2-oxoglutarate = 4-methyl-2-oxopentanoate + L-glutamate</text>
        <dbReference type="Rhea" id="RHEA:18321"/>
        <dbReference type="ChEBI" id="CHEBI:16810"/>
        <dbReference type="ChEBI" id="CHEBI:17865"/>
        <dbReference type="ChEBI" id="CHEBI:29985"/>
        <dbReference type="ChEBI" id="CHEBI:57427"/>
        <dbReference type="EC" id="2.6.1.42"/>
    </reaction>
</comment>
<dbReference type="GO" id="GO:0009098">
    <property type="term" value="P:L-leucine biosynthetic process"/>
    <property type="evidence" value="ECO:0007669"/>
    <property type="project" value="UniProtKB-UniPathway"/>
</dbReference>